<dbReference type="AlphaFoldDB" id="A0A4P9WJY8"/>
<dbReference type="Proteomes" id="UP000269721">
    <property type="component" value="Unassembled WGS sequence"/>
</dbReference>
<sequence>MSPDEDIVLCLSGRGDKDVLSVAEALPKFGPQIDWCVIRRGWICFEPNCMYFPLSGDAWGRTIEGKVVNHGSTGGIVTVRDSRETRPGAAAFSANETEFTMMKWARPTQKNSSPFLAMSAASMVRTRLLKYPFSCREPPHLIVYLRAGALNLARSNSSDLPDTAVLVRLCNLCLHFPRLRKPWFPSSAAPARWRLGRAARPAGGPGQVFDTYYHIFPGLRRGYFLDEVAPSAPPIEDPAPIVVPGVGPRVSDWVYVAWEGHKKTAFQKRRANPGSTGAHGVWAYRGSDILLSRCSPRTLYVTSHCGNVNPNCVEGFVRVCNGEASQLSSKGDVFFVSIFYDHLNGALMDIPLEYKRIAPAALMESFAAVSNPADRQRQLPCVFLPVSGDYMFPGMSVLCRPPSDSEDSPTASETITGRTRVYESGPLYDVFLIDDYKADPAGGRCAVVRRYLRASDLPFSPETEHAKFNELFLSDEASTHNLEDMKTWEKGFVVGPEDEDRQFNGSADETPEEAYQMIGNAVPPPLAYALGRALLRGWSAHVIEATKDPKSTAQADGAEALGAPVPQSFEEPSERQRARTPDSGLCSLSKRRLFFVFLAALLGLIQLTSRKNSVGLIPNLCERDGVEPREWGGCERRWMLARDRKGSQSIAASRYKSIGDGCQLNDREGRRGSSTCVTLNAHFRNCQELATYFKTLDGVILVDQRTSSGVAPIGDKSRLQMLMAVAAALHRIRA</sequence>
<organism evidence="3 4">
    <name type="scientific">Blyttiomyces helicus</name>
    <dbReference type="NCBI Taxonomy" id="388810"/>
    <lineage>
        <taxon>Eukaryota</taxon>
        <taxon>Fungi</taxon>
        <taxon>Fungi incertae sedis</taxon>
        <taxon>Chytridiomycota</taxon>
        <taxon>Chytridiomycota incertae sedis</taxon>
        <taxon>Chytridiomycetes</taxon>
        <taxon>Chytridiomycetes incertae sedis</taxon>
        <taxon>Blyttiomyces</taxon>
    </lineage>
</organism>
<dbReference type="EMBL" id="KZ994530">
    <property type="protein sequence ID" value="RKO92702.1"/>
    <property type="molecule type" value="Genomic_DNA"/>
</dbReference>
<dbReference type="Gene3D" id="2.30.30.490">
    <property type="match status" value="1"/>
</dbReference>
<protein>
    <recommendedName>
        <fullName evidence="5">S-adenosyl-L-methionine-dependent methyltransferase</fullName>
    </recommendedName>
</protein>
<name>A0A4P9WJY8_9FUNG</name>
<evidence type="ECO:0000313" key="4">
    <source>
        <dbReference type="Proteomes" id="UP000269721"/>
    </source>
</evidence>
<evidence type="ECO:0000256" key="2">
    <source>
        <dbReference type="SAM" id="MobiDB-lite"/>
    </source>
</evidence>
<proteinExistence type="predicted"/>
<evidence type="ECO:0000256" key="1">
    <source>
        <dbReference type="ARBA" id="ARBA00022691"/>
    </source>
</evidence>
<feature type="region of interest" description="Disordered" evidence="2">
    <location>
        <begin position="563"/>
        <end position="582"/>
    </location>
</feature>
<dbReference type="InterPro" id="IPR031303">
    <property type="entry name" value="C5_meth_CS"/>
</dbReference>
<evidence type="ECO:0008006" key="5">
    <source>
        <dbReference type="Google" id="ProtNLM"/>
    </source>
</evidence>
<keyword evidence="4" id="KW-1185">Reference proteome</keyword>
<dbReference type="InterPro" id="IPR043151">
    <property type="entry name" value="BAH_sf"/>
</dbReference>
<keyword evidence="1" id="KW-0949">S-adenosyl-L-methionine</keyword>
<evidence type="ECO:0000313" key="3">
    <source>
        <dbReference type="EMBL" id="RKO92702.1"/>
    </source>
</evidence>
<reference evidence="4" key="1">
    <citation type="journal article" date="2018" name="Nat. Microbiol.">
        <title>Leveraging single-cell genomics to expand the fungal tree of life.</title>
        <authorList>
            <person name="Ahrendt S.R."/>
            <person name="Quandt C.A."/>
            <person name="Ciobanu D."/>
            <person name="Clum A."/>
            <person name="Salamov A."/>
            <person name="Andreopoulos B."/>
            <person name="Cheng J.F."/>
            <person name="Woyke T."/>
            <person name="Pelin A."/>
            <person name="Henrissat B."/>
            <person name="Reynolds N.K."/>
            <person name="Benny G.L."/>
            <person name="Smith M.E."/>
            <person name="James T.Y."/>
            <person name="Grigoriev I.V."/>
        </authorList>
    </citation>
    <scope>NUCLEOTIDE SEQUENCE [LARGE SCALE GENOMIC DNA]</scope>
</reference>
<accession>A0A4P9WJY8</accession>
<dbReference type="PROSITE" id="PS00095">
    <property type="entry name" value="C5_MTASE_2"/>
    <property type="match status" value="1"/>
</dbReference>
<gene>
    <name evidence="3" type="ORF">BDK51DRAFT_43929</name>
</gene>